<name>A0A919UA59_9ACTN</name>
<evidence type="ECO:0000259" key="1">
    <source>
        <dbReference type="PROSITE" id="PS51671"/>
    </source>
</evidence>
<dbReference type="Pfam" id="PF01842">
    <property type="entry name" value="ACT"/>
    <property type="match status" value="1"/>
</dbReference>
<reference evidence="2" key="1">
    <citation type="submission" date="2021-01" db="EMBL/GenBank/DDBJ databases">
        <title>Whole genome shotgun sequence of Dactylosporangium siamense NBRC 106093.</title>
        <authorList>
            <person name="Komaki H."/>
            <person name="Tamura T."/>
        </authorList>
    </citation>
    <scope>NUCLEOTIDE SEQUENCE</scope>
    <source>
        <strain evidence="2">NBRC 106093</strain>
    </source>
</reference>
<protein>
    <recommendedName>
        <fullName evidence="1">ACT domain-containing protein</fullName>
    </recommendedName>
</protein>
<dbReference type="SUPFAM" id="SSF55021">
    <property type="entry name" value="ACT-like"/>
    <property type="match status" value="1"/>
</dbReference>
<accession>A0A919UA59</accession>
<organism evidence="2 3">
    <name type="scientific">Dactylosporangium siamense</name>
    <dbReference type="NCBI Taxonomy" id="685454"/>
    <lineage>
        <taxon>Bacteria</taxon>
        <taxon>Bacillati</taxon>
        <taxon>Actinomycetota</taxon>
        <taxon>Actinomycetes</taxon>
        <taxon>Micromonosporales</taxon>
        <taxon>Micromonosporaceae</taxon>
        <taxon>Dactylosporangium</taxon>
    </lineage>
</organism>
<sequence>MSLRHVIVELPDRPGSLGQVTTLLGRLGVDIRQMRVLSRDGTVATDEFTVSVPGVVIDRSLPSLLEEIQGVRVVEMWPIDAASEIAGAIV</sequence>
<evidence type="ECO:0000313" key="2">
    <source>
        <dbReference type="EMBL" id="GIG44395.1"/>
    </source>
</evidence>
<proteinExistence type="predicted"/>
<feature type="domain" description="ACT" evidence="1">
    <location>
        <begin position="5"/>
        <end position="83"/>
    </location>
</feature>
<gene>
    <name evidence="2" type="ORF">Dsi01nite_024360</name>
</gene>
<evidence type="ECO:0000313" key="3">
    <source>
        <dbReference type="Proteomes" id="UP000660611"/>
    </source>
</evidence>
<comment type="caution">
    <text evidence="2">The sequence shown here is derived from an EMBL/GenBank/DDBJ whole genome shotgun (WGS) entry which is preliminary data.</text>
</comment>
<dbReference type="EMBL" id="BONQ01000036">
    <property type="protein sequence ID" value="GIG44395.1"/>
    <property type="molecule type" value="Genomic_DNA"/>
</dbReference>
<dbReference type="AlphaFoldDB" id="A0A919UA59"/>
<dbReference type="PROSITE" id="PS51671">
    <property type="entry name" value="ACT"/>
    <property type="match status" value="1"/>
</dbReference>
<keyword evidence="3" id="KW-1185">Reference proteome</keyword>
<dbReference type="InterPro" id="IPR045865">
    <property type="entry name" value="ACT-like_dom_sf"/>
</dbReference>
<dbReference type="InterPro" id="IPR002912">
    <property type="entry name" value="ACT_dom"/>
</dbReference>
<dbReference type="Gene3D" id="3.30.70.260">
    <property type="match status" value="1"/>
</dbReference>
<dbReference type="Proteomes" id="UP000660611">
    <property type="component" value="Unassembled WGS sequence"/>
</dbReference>